<keyword evidence="1" id="KW-0472">Membrane</keyword>
<evidence type="ECO:0000256" key="1">
    <source>
        <dbReference type="SAM" id="Phobius"/>
    </source>
</evidence>
<proteinExistence type="predicted"/>
<feature type="transmembrane region" description="Helical" evidence="1">
    <location>
        <begin position="6"/>
        <end position="32"/>
    </location>
</feature>
<evidence type="ECO:0008006" key="4">
    <source>
        <dbReference type="Google" id="ProtNLM"/>
    </source>
</evidence>
<dbReference type="AlphaFoldDB" id="A0AA87LSG0"/>
<sequence>MTIEMLIPLALMFLFLIMSLILLQGKGAILIVGYNTMPAEEKAKYDAVALCKATEQILLIVTFSIGFIFMGVILQLHWLVNIGIFIMVASIAIALVDMNTGNRYKKSNGS</sequence>
<feature type="transmembrane region" description="Helical" evidence="1">
    <location>
        <begin position="53"/>
        <end position="72"/>
    </location>
</feature>
<comment type="caution">
    <text evidence="2">The sequence shown here is derived from an EMBL/GenBank/DDBJ whole genome shotgun (WGS) entry which is preliminary data.</text>
</comment>
<name>A0AA87LSG0_9BACL</name>
<dbReference type="Proteomes" id="UP000004725">
    <property type="component" value="Unassembled WGS sequence"/>
</dbReference>
<reference evidence="2 3" key="1">
    <citation type="journal article" date="2012" name="J. Bacteriol.">
        <title>Genome Sequence of the Antarctic Psychrophile Bacterium Planococcus antarcticus DSM 14505.</title>
        <authorList>
            <person name="Margolles A."/>
            <person name="Gueimonde M."/>
            <person name="Sanchez B."/>
        </authorList>
    </citation>
    <scope>NUCLEOTIDE SEQUENCE [LARGE SCALE GENOMIC DNA]</scope>
    <source>
        <strain evidence="2 3">DSM 14505</strain>
    </source>
</reference>
<evidence type="ECO:0000313" key="3">
    <source>
        <dbReference type="Proteomes" id="UP000004725"/>
    </source>
</evidence>
<feature type="transmembrane region" description="Helical" evidence="1">
    <location>
        <begin position="78"/>
        <end position="96"/>
    </location>
</feature>
<gene>
    <name evidence="2" type="ORF">A1A1_07539</name>
</gene>
<dbReference type="EMBL" id="AJYB01000023">
    <property type="protein sequence ID" value="EIM07016.1"/>
    <property type="molecule type" value="Genomic_DNA"/>
</dbReference>
<keyword evidence="1" id="KW-1133">Transmembrane helix</keyword>
<evidence type="ECO:0000313" key="2">
    <source>
        <dbReference type="EMBL" id="EIM07016.1"/>
    </source>
</evidence>
<dbReference type="InterPro" id="IPR017259">
    <property type="entry name" value="UCP037672"/>
</dbReference>
<protein>
    <recommendedName>
        <fullName evidence="4">DUF3784 domain-containing protein</fullName>
    </recommendedName>
</protein>
<organism evidence="2 3">
    <name type="scientific">Planococcus antarcticus DSM 14505</name>
    <dbReference type="NCBI Taxonomy" id="1185653"/>
    <lineage>
        <taxon>Bacteria</taxon>
        <taxon>Bacillati</taxon>
        <taxon>Bacillota</taxon>
        <taxon>Bacilli</taxon>
        <taxon>Bacillales</taxon>
        <taxon>Caryophanaceae</taxon>
        <taxon>Planococcus</taxon>
    </lineage>
</organism>
<dbReference type="RefSeq" id="WP_006829511.1">
    <property type="nucleotide sequence ID" value="NZ_AJYB01000023.1"/>
</dbReference>
<dbReference type="Pfam" id="PF12650">
    <property type="entry name" value="DUF3784"/>
    <property type="match status" value="1"/>
</dbReference>
<accession>A0AA87LSG0</accession>
<keyword evidence="1" id="KW-0812">Transmembrane</keyword>